<keyword evidence="2" id="KW-1185">Reference proteome</keyword>
<accession>A0A1M5Z1N5</accession>
<dbReference type="OrthoDB" id="1947657at2"/>
<dbReference type="AlphaFoldDB" id="A0A1M5Z1N5"/>
<proteinExistence type="predicted"/>
<dbReference type="InterPro" id="IPR011042">
    <property type="entry name" value="6-blade_b-propeller_TolB-like"/>
</dbReference>
<dbReference type="Gene3D" id="2.120.10.30">
    <property type="entry name" value="TolB, C-terminal domain"/>
    <property type="match status" value="1"/>
</dbReference>
<name>A0A1M5Z1N5_9FIRM</name>
<dbReference type="PANTHER" id="PTHR36842">
    <property type="entry name" value="PROTEIN TOLB HOMOLOG"/>
    <property type="match status" value="1"/>
</dbReference>
<evidence type="ECO:0000313" key="1">
    <source>
        <dbReference type="EMBL" id="SHI18177.1"/>
    </source>
</evidence>
<reference evidence="1 2" key="1">
    <citation type="submission" date="2016-11" db="EMBL/GenBank/DDBJ databases">
        <authorList>
            <person name="Jaros S."/>
            <person name="Januszkiewicz K."/>
            <person name="Wedrychowicz H."/>
        </authorList>
    </citation>
    <scope>NUCLEOTIDE SEQUENCE [LARGE SCALE GENOMIC DNA]</scope>
    <source>
        <strain evidence="1 2">DSM 13106</strain>
    </source>
</reference>
<dbReference type="RefSeq" id="WP_072745257.1">
    <property type="nucleotide sequence ID" value="NZ_FQXR01000019.1"/>
</dbReference>
<dbReference type="STRING" id="1123281.SAMN02745180_02635"/>
<dbReference type="PROSITE" id="PS51257">
    <property type="entry name" value="PROKAR_LIPOPROTEIN"/>
    <property type="match status" value="1"/>
</dbReference>
<evidence type="ECO:0008006" key="3">
    <source>
        <dbReference type="Google" id="ProtNLM"/>
    </source>
</evidence>
<dbReference type="EMBL" id="FQXR01000019">
    <property type="protein sequence ID" value="SHI18177.1"/>
    <property type="molecule type" value="Genomic_DNA"/>
</dbReference>
<dbReference type="Proteomes" id="UP000184389">
    <property type="component" value="Unassembled WGS sequence"/>
</dbReference>
<sequence>MKKILLLIFITLLILLLVSCNNTTHKLESSEKLEEKPIGYKIEKIVLSKGYQTIEPNVELNTKDGKTKLLASLGLVECSGVTIDKITKSDNEINIYTNRLLEDDKTQLVIPQANIVLYDLDNESLKNFKFNIINQNYKPIELKFGKTQTLNKIYSHFKISPNTIPEVNLVRNKDSFVWNISFNNIFDKENLKAPLVNLSVKADALTGEILSSNRNIVSDYIDDGLIIDYVPKKYLLYKQEHSNDSTTSNVLWLYNLETKEKEKIYETNDSIYSAIFNPDNNYISLIENDENETDIYLINMKDKITNKITPIGYNHTWNISWKDNSTLCFMDNNAKDKSTMFSYNIKDNSLENIFTTPKNISNFDINGDLIVFTEFDEGELNQNIYLTKDGTTLKKLDEGYSANFLNDDKILYLKNIHDKNEDNLYSYDLKEALVQKETDLNVKNYVKLNSENLIIIAKNSCNNDYTLVKYNIKDNSFKEFANITGDKLFYDEELNKGYISLSPPIENSKRHIIYSIDLSKLKLNTN</sequence>
<organism evidence="1 2">
    <name type="scientific">Sporanaerobacter acetigenes DSM 13106</name>
    <dbReference type="NCBI Taxonomy" id="1123281"/>
    <lineage>
        <taxon>Bacteria</taxon>
        <taxon>Bacillati</taxon>
        <taxon>Bacillota</taxon>
        <taxon>Tissierellia</taxon>
        <taxon>Tissierellales</taxon>
        <taxon>Sporanaerobacteraceae</taxon>
        <taxon>Sporanaerobacter</taxon>
    </lineage>
</organism>
<evidence type="ECO:0000313" key="2">
    <source>
        <dbReference type="Proteomes" id="UP000184389"/>
    </source>
</evidence>
<gene>
    <name evidence="1" type="ORF">SAMN02745180_02635</name>
</gene>
<dbReference type="SUPFAM" id="SSF69304">
    <property type="entry name" value="Tricorn protease N-terminal domain"/>
    <property type="match status" value="1"/>
</dbReference>
<protein>
    <recommendedName>
        <fullName evidence="3">TolB protein</fullName>
    </recommendedName>
</protein>
<dbReference type="PANTHER" id="PTHR36842:SF1">
    <property type="entry name" value="PROTEIN TOLB"/>
    <property type="match status" value="1"/>
</dbReference>